<dbReference type="VEuPathDB" id="TriTrypDB:TvY486_0001140"/>
<dbReference type="Gene3D" id="1.20.1260.80">
    <property type="match status" value="1"/>
</dbReference>
<dbReference type="InterPro" id="IPR031987">
    <property type="entry name" value="GARP"/>
</dbReference>
<dbReference type="Proteomes" id="UP000009027">
    <property type="component" value="Unassembled WGS sequence"/>
</dbReference>
<proteinExistence type="predicted"/>
<feature type="domain" description="Trypanosoma glutamic acid/alanine-rich protein" evidence="3">
    <location>
        <begin position="156"/>
        <end position="283"/>
    </location>
</feature>
<protein>
    <recommendedName>
        <fullName evidence="3">Trypanosoma glutamic acid/alanine-rich protein domain-containing protein</fullName>
    </recommendedName>
</protein>
<keyword evidence="5" id="KW-1185">Reference proteome</keyword>
<dbReference type="EMBL" id="CAEX01001531">
    <property type="protein sequence ID" value="CCD18616.1"/>
    <property type="molecule type" value="Genomic_DNA"/>
</dbReference>
<evidence type="ECO:0000313" key="4">
    <source>
        <dbReference type="EMBL" id="CCD18616.1"/>
    </source>
</evidence>
<evidence type="ECO:0000256" key="1">
    <source>
        <dbReference type="SAM" id="MobiDB-lite"/>
    </source>
</evidence>
<evidence type="ECO:0000313" key="5">
    <source>
        <dbReference type="Proteomes" id="UP000009027"/>
    </source>
</evidence>
<feature type="chain" id="PRO_5003395187" description="Trypanosoma glutamic acid/alanine-rich protein domain-containing protein" evidence="2">
    <location>
        <begin position="24"/>
        <end position="306"/>
    </location>
</feature>
<feature type="compositionally biased region" description="Low complexity" evidence="1">
    <location>
        <begin position="81"/>
        <end position="92"/>
    </location>
</feature>
<name>F9WM65_TRYVY</name>
<sequence length="306" mass="30227">MMTARATYLLAAALCCACAVAYGDKETSSSSSPETEPEASPPKSKSPESDNTTGVADPQEDENNTSSGAGSSEVEEEGGSPDDSSANRSSSSEGAPAADDEAQDEGTHEHADAGEDGASQEGAGITADAVRTVCALAEQLRGVGVSTATLWSRVNVSVARAAEHESTADGAAAAAVAANASRLAHGVARAARELATVVAGLMDEVAASSAPEDTREAARSCVGPAANVSSDSLDEVWNAAAEVLGGDALDFLTARVSGLVGGLRELEAAAVTAEGAEADGKAASEGSCSAMSLVVASAALLLAARV</sequence>
<organism evidence="4 5">
    <name type="scientific">Trypanosoma vivax (strain Y486)</name>
    <dbReference type="NCBI Taxonomy" id="1055687"/>
    <lineage>
        <taxon>Eukaryota</taxon>
        <taxon>Discoba</taxon>
        <taxon>Euglenozoa</taxon>
        <taxon>Kinetoplastea</taxon>
        <taxon>Metakinetoplastina</taxon>
        <taxon>Trypanosomatida</taxon>
        <taxon>Trypanosomatidae</taxon>
        <taxon>Trypanosoma</taxon>
        <taxon>Duttonella</taxon>
    </lineage>
</organism>
<evidence type="ECO:0000256" key="2">
    <source>
        <dbReference type="SAM" id="SignalP"/>
    </source>
</evidence>
<accession>F9WM65</accession>
<feature type="region of interest" description="Disordered" evidence="1">
    <location>
        <begin position="23"/>
        <end position="122"/>
    </location>
</feature>
<dbReference type="Pfam" id="PF16731">
    <property type="entry name" value="GARP"/>
    <property type="match status" value="1"/>
</dbReference>
<feature type="signal peptide" evidence="2">
    <location>
        <begin position="1"/>
        <end position="23"/>
    </location>
</feature>
<reference evidence="4 5" key="1">
    <citation type="journal article" date="2012" name="Proc. Natl. Acad. Sci. U.S.A.">
        <title>Antigenic diversity is generated by distinct evolutionary mechanisms in African trypanosome species.</title>
        <authorList>
            <person name="Jackson A.P."/>
            <person name="Berry A."/>
            <person name="Aslett M."/>
            <person name="Allison H.C."/>
            <person name="Burton P."/>
            <person name="Vavrova-Anderson J."/>
            <person name="Brown R."/>
            <person name="Browne H."/>
            <person name="Corton N."/>
            <person name="Hauser H."/>
            <person name="Gamble J."/>
            <person name="Gilderthorp R."/>
            <person name="Marcello L."/>
            <person name="McQuillan J."/>
            <person name="Otto T.D."/>
            <person name="Quail M.A."/>
            <person name="Sanders M.J."/>
            <person name="van Tonder A."/>
            <person name="Ginger M.L."/>
            <person name="Field M.C."/>
            <person name="Barry J.D."/>
            <person name="Hertz-Fowler C."/>
            <person name="Berriman M."/>
        </authorList>
    </citation>
    <scope>NUCLEOTIDE SEQUENCE</scope>
    <source>
        <strain evidence="4 5">Y486</strain>
    </source>
</reference>
<dbReference type="AlphaFoldDB" id="F9WM65"/>
<evidence type="ECO:0000259" key="3">
    <source>
        <dbReference type="Pfam" id="PF16731"/>
    </source>
</evidence>
<keyword evidence="2" id="KW-0732">Signal</keyword>
<gene>
    <name evidence="4" type="ORF">TvY486_0001140</name>
</gene>